<evidence type="ECO:0000313" key="3">
    <source>
        <dbReference type="Proteomes" id="UP000003781"/>
    </source>
</evidence>
<protein>
    <submittedName>
        <fullName evidence="2">Uncharacterized protein</fullName>
    </submittedName>
</protein>
<evidence type="ECO:0000256" key="1">
    <source>
        <dbReference type="SAM" id="MobiDB-lite"/>
    </source>
</evidence>
<name>A3IIB8_9CHRO</name>
<comment type="caution">
    <text evidence="2">The sequence shown here is derived from an EMBL/GenBank/DDBJ whole genome shotgun (WGS) entry which is preliminary data.</text>
</comment>
<dbReference type="EMBL" id="AAXW01000002">
    <property type="protein sequence ID" value="EAZ93550.1"/>
    <property type="molecule type" value="Genomic_DNA"/>
</dbReference>
<accession>A3IIB8</accession>
<sequence>MKHGINKRQEAGGRRQELSVPHSLRETLYNKQKT</sequence>
<keyword evidence="3" id="KW-1185">Reference proteome</keyword>
<feature type="region of interest" description="Disordered" evidence="1">
    <location>
        <begin position="1"/>
        <end position="34"/>
    </location>
</feature>
<dbReference type="AlphaFoldDB" id="A3IIB8"/>
<evidence type="ECO:0000313" key="2">
    <source>
        <dbReference type="EMBL" id="EAZ93550.1"/>
    </source>
</evidence>
<proteinExistence type="predicted"/>
<gene>
    <name evidence="2" type="ORF">CY0110_17182</name>
</gene>
<reference evidence="2 3" key="1">
    <citation type="submission" date="2007-03" db="EMBL/GenBank/DDBJ databases">
        <authorList>
            <person name="Stal L."/>
            <person name="Ferriera S."/>
            <person name="Johnson J."/>
            <person name="Kravitz S."/>
            <person name="Beeson K."/>
            <person name="Sutton G."/>
            <person name="Rogers Y.-H."/>
            <person name="Friedman R."/>
            <person name="Frazier M."/>
            <person name="Venter J.C."/>
        </authorList>
    </citation>
    <scope>NUCLEOTIDE SEQUENCE [LARGE SCALE GENOMIC DNA]</scope>
    <source>
        <strain evidence="2 3">CCY0110</strain>
    </source>
</reference>
<feature type="compositionally biased region" description="Basic and acidic residues" evidence="1">
    <location>
        <begin position="7"/>
        <end position="17"/>
    </location>
</feature>
<organism evidence="2 3">
    <name type="scientific">Crocosphaera chwakensis CCY0110</name>
    <dbReference type="NCBI Taxonomy" id="391612"/>
    <lineage>
        <taxon>Bacteria</taxon>
        <taxon>Bacillati</taxon>
        <taxon>Cyanobacteriota</taxon>
        <taxon>Cyanophyceae</taxon>
        <taxon>Oscillatoriophycideae</taxon>
        <taxon>Chroococcales</taxon>
        <taxon>Aphanothecaceae</taxon>
        <taxon>Crocosphaera</taxon>
        <taxon>Crocosphaera chwakensis</taxon>
    </lineage>
</organism>
<dbReference type="Proteomes" id="UP000003781">
    <property type="component" value="Unassembled WGS sequence"/>
</dbReference>